<dbReference type="GO" id="GO:0008234">
    <property type="term" value="F:cysteine-type peptidase activity"/>
    <property type="evidence" value="ECO:0007669"/>
    <property type="project" value="UniProtKB-KW"/>
</dbReference>
<dbReference type="SUPFAM" id="SSF54001">
    <property type="entry name" value="Cysteine proteinases"/>
    <property type="match status" value="1"/>
</dbReference>
<keyword evidence="8" id="KW-1185">Reference proteome</keyword>
<dbReference type="EMBL" id="JPMV01000039">
    <property type="protein sequence ID" value="KGI79809.1"/>
    <property type="molecule type" value="Genomic_DNA"/>
</dbReference>
<evidence type="ECO:0000256" key="3">
    <source>
        <dbReference type="ARBA" id="ARBA00022801"/>
    </source>
</evidence>
<keyword evidence="2" id="KW-0645">Protease</keyword>
<feature type="domain" description="NlpC/P60" evidence="5">
    <location>
        <begin position="201"/>
        <end position="329"/>
    </location>
</feature>
<dbReference type="EMBL" id="CP022752">
    <property type="protein sequence ID" value="ASU78043.1"/>
    <property type="molecule type" value="Genomic_DNA"/>
</dbReference>
<dbReference type="HOGENOM" id="CLU_055280_0_0_11"/>
<keyword evidence="3" id="KW-0378">Hydrolase</keyword>
<dbReference type="Proteomes" id="UP000029737">
    <property type="component" value="Unassembled WGS sequence"/>
</dbReference>
<name>A0A099D166_9ACTN</name>
<reference evidence="6 9" key="2">
    <citation type="submission" date="2017-08" db="EMBL/GenBank/DDBJ databases">
        <title>The complete genome sequence of moderately halophilic actinomycete Actinopolyspora erythraea YIM 90600, the producer of novel erythromycin, novel actinopolysporins A-C and tubercidin.</title>
        <authorList>
            <person name="Yin M."/>
            <person name="Tang S."/>
        </authorList>
    </citation>
    <scope>NUCLEOTIDE SEQUENCE [LARGE SCALE GENOMIC DNA]</scope>
    <source>
        <strain evidence="6 9">YIM 90600</strain>
    </source>
</reference>
<sequence>MRKIAVVLVLLTGFGGLIGVGAVTGLLAGMGGGGGSGSTWSGCSTALATSEGSVQRGQRMAAALGREQRRVVSRIIRIGKRRELPPRAWQIAIQAGKTESNLRNLNYGHADSLGVFQMRPSMNWGTPRQVTDLGYAINKFYDVLLEVEGWKRMRPGEAAQAVERSAFPSRYHDAEAMAAHLVSERGEAAALGGCEELPETGSLVAEAIDYARGQLGSPYVWGAEGPNTFDCSGLTQQAWAAAGVQIPRVSQDQYDSGGAKVELSRARPGDLVFWGTGRLSTEVHHVALYLGDSKVLHAPQPGEDVQIAELWDGGELLPTAVRPTLSRAR</sequence>
<evidence type="ECO:0000313" key="8">
    <source>
        <dbReference type="Proteomes" id="UP000029737"/>
    </source>
</evidence>
<dbReference type="InterPro" id="IPR051794">
    <property type="entry name" value="PG_Endopeptidase_C40"/>
</dbReference>
<evidence type="ECO:0000256" key="4">
    <source>
        <dbReference type="ARBA" id="ARBA00022807"/>
    </source>
</evidence>
<dbReference type="KEGG" id="aey:CDG81_06665"/>
<evidence type="ECO:0000313" key="9">
    <source>
        <dbReference type="Proteomes" id="UP000215043"/>
    </source>
</evidence>
<dbReference type="OrthoDB" id="5177647at2"/>
<dbReference type="GO" id="GO:0006508">
    <property type="term" value="P:proteolysis"/>
    <property type="evidence" value="ECO:0007669"/>
    <property type="project" value="UniProtKB-KW"/>
</dbReference>
<evidence type="ECO:0000259" key="5">
    <source>
        <dbReference type="PROSITE" id="PS51935"/>
    </source>
</evidence>
<dbReference type="PANTHER" id="PTHR47359:SF3">
    <property type="entry name" value="NLP_P60 DOMAIN-CONTAINING PROTEIN-RELATED"/>
    <property type="match status" value="1"/>
</dbReference>
<dbReference type="InterPro" id="IPR000064">
    <property type="entry name" value="NLP_P60_dom"/>
</dbReference>
<reference evidence="7 8" key="1">
    <citation type="journal article" date="2014" name="PLoS ONE">
        <title>Identification and Characterization of a New Erythromycin Biosynthetic Gene Cluster in Actinopolyspora erythraea YIM90600, a Novel Erythronolide-Producing Halophilic Actinomycete Isolated from Salt Field.</title>
        <authorList>
            <person name="Chen D."/>
            <person name="Feng J."/>
            <person name="Huang L."/>
            <person name="Zhang Q."/>
            <person name="Wu J."/>
            <person name="Zhu X."/>
            <person name="Duan Y."/>
            <person name="Xu Z."/>
        </authorList>
    </citation>
    <scope>NUCLEOTIDE SEQUENCE [LARGE SCALE GENOMIC DNA]</scope>
    <source>
        <strain evidence="7 8">YIM90600</strain>
    </source>
</reference>
<dbReference type="eggNOG" id="COG0791">
    <property type="taxonomic scope" value="Bacteria"/>
</dbReference>
<dbReference type="InterPro" id="IPR038765">
    <property type="entry name" value="Papain-like_cys_pep_sf"/>
</dbReference>
<comment type="similarity">
    <text evidence="1">Belongs to the peptidase C40 family.</text>
</comment>
<dbReference type="RefSeq" id="WP_043577482.1">
    <property type="nucleotide sequence ID" value="NZ_CP022752.1"/>
</dbReference>
<protein>
    <recommendedName>
        <fullName evidence="5">NlpC/P60 domain-containing protein</fullName>
    </recommendedName>
</protein>
<dbReference type="AlphaFoldDB" id="A0A099D166"/>
<dbReference type="Proteomes" id="UP000215043">
    <property type="component" value="Chromosome"/>
</dbReference>
<evidence type="ECO:0000313" key="6">
    <source>
        <dbReference type="EMBL" id="ASU78043.1"/>
    </source>
</evidence>
<dbReference type="PANTHER" id="PTHR47359">
    <property type="entry name" value="PEPTIDOGLYCAN DL-ENDOPEPTIDASE CWLO"/>
    <property type="match status" value="1"/>
</dbReference>
<keyword evidence="4" id="KW-0788">Thiol protease</keyword>
<organism evidence="6 9">
    <name type="scientific">Actinopolyspora erythraea</name>
    <dbReference type="NCBI Taxonomy" id="414996"/>
    <lineage>
        <taxon>Bacteria</taxon>
        <taxon>Bacillati</taxon>
        <taxon>Actinomycetota</taxon>
        <taxon>Actinomycetes</taxon>
        <taxon>Actinopolysporales</taxon>
        <taxon>Actinopolysporaceae</taxon>
        <taxon>Actinopolyspora</taxon>
    </lineage>
</organism>
<accession>A0A099D166</accession>
<gene>
    <name evidence="6" type="ORF">CDG81_06665</name>
    <name evidence="7" type="ORF">IL38_21695</name>
</gene>
<evidence type="ECO:0000256" key="1">
    <source>
        <dbReference type="ARBA" id="ARBA00007074"/>
    </source>
</evidence>
<dbReference type="PROSITE" id="PS51935">
    <property type="entry name" value="NLPC_P60"/>
    <property type="match status" value="1"/>
</dbReference>
<proteinExistence type="inferred from homology"/>
<evidence type="ECO:0000313" key="7">
    <source>
        <dbReference type="EMBL" id="KGI79809.1"/>
    </source>
</evidence>
<dbReference type="Gene3D" id="3.90.1720.10">
    <property type="entry name" value="endopeptidase domain like (from Nostoc punctiforme)"/>
    <property type="match status" value="1"/>
</dbReference>
<dbReference type="Pfam" id="PF00877">
    <property type="entry name" value="NLPC_P60"/>
    <property type="match status" value="1"/>
</dbReference>
<evidence type="ECO:0000256" key="2">
    <source>
        <dbReference type="ARBA" id="ARBA00022670"/>
    </source>
</evidence>